<dbReference type="EMBL" id="KI546151">
    <property type="protein sequence ID" value="EST42911.1"/>
    <property type="molecule type" value="Genomic_DNA"/>
</dbReference>
<accession>V6LGS6</accession>
<dbReference type="InterPro" id="IPR029033">
    <property type="entry name" value="His_PPase_superfam"/>
</dbReference>
<gene>
    <name evidence="1" type="ORF">SS50377_17445</name>
</gene>
<proteinExistence type="predicted"/>
<dbReference type="SUPFAM" id="SSF53254">
    <property type="entry name" value="Phosphoglycerate mutase-like"/>
    <property type="match status" value="1"/>
</dbReference>
<protein>
    <submittedName>
        <fullName evidence="1">Histidine acid phosphatase domain-containing protein</fullName>
    </submittedName>
</protein>
<dbReference type="VEuPathDB" id="GiardiaDB:SS50377_23978"/>
<dbReference type="Gene3D" id="3.40.50.1240">
    <property type="entry name" value="Phosphoglycerate mutase-like"/>
    <property type="match status" value="1"/>
</dbReference>
<evidence type="ECO:0000313" key="1">
    <source>
        <dbReference type="EMBL" id="EST42911.1"/>
    </source>
</evidence>
<reference evidence="1" key="1">
    <citation type="journal article" date="2014" name="PLoS Genet.">
        <title>The Genome of Spironucleus salmonicida Highlights a Fish Pathogen Adapted to Fluctuating Environments.</title>
        <authorList>
            <person name="Xu F."/>
            <person name="Jerlstrom-Hultqvist J."/>
            <person name="Einarsson E."/>
            <person name="Astvaldsson A."/>
            <person name="Svard S.G."/>
            <person name="Andersson J.O."/>
        </authorList>
    </citation>
    <scope>NUCLEOTIDE SEQUENCE</scope>
</reference>
<name>V6LGS6_9EUKA</name>
<sequence>MISLRVGGVLAAHAGEGIARGQLRRGVRPICSFVVRHSGEPAAGPGNCPRCGTGRQHPRRALGECVLLFLHPETQYRTYMSACDRGYFTILLAGKPVVAVGRCPAPVQKLISQRCFLVLVWEGMRLDSPRPQHQASRAALYPLPARLQMALQPAQPKAQHPTVRGKRKKGVMITAIVPAWQCDLPEQIAYDAQRIILNTSTPAPCPPGELVRNGFRQHQALARRLKRDYVDSGFVSARFDPAEVGLRSTNTSRTRASLLGQLAVLFPGTAQFRVDTAESLADGYHPPYPCPWQAAFQEANYVTHASLFPLKA</sequence>
<feature type="non-terminal residue" evidence="1">
    <location>
        <position position="312"/>
    </location>
</feature>
<dbReference type="AlphaFoldDB" id="V6LGS6"/>
<organism evidence="1">
    <name type="scientific">Spironucleus salmonicida</name>
    <dbReference type="NCBI Taxonomy" id="348837"/>
    <lineage>
        <taxon>Eukaryota</taxon>
        <taxon>Metamonada</taxon>
        <taxon>Diplomonadida</taxon>
        <taxon>Hexamitidae</taxon>
        <taxon>Hexamitinae</taxon>
        <taxon>Spironucleus</taxon>
    </lineage>
</organism>